<evidence type="ECO:0000313" key="3">
    <source>
        <dbReference type="Proteomes" id="UP000322699"/>
    </source>
</evidence>
<dbReference type="Gene3D" id="3.40.50.850">
    <property type="entry name" value="Isochorismatase-like"/>
    <property type="match status" value="1"/>
</dbReference>
<name>A0A5B1CSV2_9BACT</name>
<reference evidence="2 3" key="1">
    <citation type="submission" date="2019-08" db="EMBL/GenBank/DDBJ databases">
        <title>Deep-cultivation of Planctomycetes and their phenomic and genomic characterization uncovers novel biology.</title>
        <authorList>
            <person name="Wiegand S."/>
            <person name="Jogler M."/>
            <person name="Boedeker C."/>
            <person name="Pinto D."/>
            <person name="Vollmers J."/>
            <person name="Rivas-Marin E."/>
            <person name="Kohn T."/>
            <person name="Peeters S.H."/>
            <person name="Heuer A."/>
            <person name="Rast P."/>
            <person name="Oberbeckmann S."/>
            <person name="Bunk B."/>
            <person name="Jeske O."/>
            <person name="Meyerdierks A."/>
            <person name="Storesund J.E."/>
            <person name="Kallscheuer N."/>
            <person name="Luecker S."/>
            <person name="Lage O.M."/>
            <person name="Pohl T."/>
            <person name="Merkel B.J."/>
            <person name="Hornburger P."/>
            <person name="Mueller R.-W."/>
            <person name="Bruemmer F."/>
            <person name="Labrenz M."/>
            <person name="Spormann A.M."/>
            <person name="Op Den Camp H."/>
            <person name="Overmann J."/>
            <person name="Amann R."/>
            <person name="Jetten M.S.M."/>
            <person name="Mascher T."/>
            <person name="Medema M.H."/>
            <person name="Devos D.P."/>
            <person name="Kaster A.-K."/>
            <person name="Ovreas L."/>
            <person name="Rohde M."/>
            <person name="Galperin M.Y."/>
            <person name="Jogler C."/>
        </authorList>
    </citation>
    <scope>NUCLEOTIDE SEQUENCE [LARGE SCALE GENOMIC DNA]</scope>
    <source>
        <strain evidence="2 3">LF1</strain>
    </source>
</reference>
<protein>
    <submittedName>
        <fullName evidence="2">Vibriobactin-specific isochorismatase</fullName>
        <ecNumber evidence="2">3.3.2.1</ecNumber>
    </submittedName>
</protein>
<feature type="domain" description="Isochorismatase-like" evidence="1">
    <location>
        <begin position="16"/>
        <end position="166"/>
    </location>
</feature>
<evidence type="ECO:0000313" key="2">
    <source>
        <dbReference type="EMBL" id="KAA1262493.1"/>
    </source>
</evidence>
<dbReference type="Proteomes" id="UP000322699">
    <property type="component" value="Unassembled WGS sequence"/>
</dbReference>
<dbReference type="InterPro" id="IPR000868">
    <property type="entry name" value="Isochorismatase-like_dom"/>
</dbReference>
<proteinExistence type="predicted"/>
<dbReference type="InterPro" id="IPR050993">
    <property type="entry name" value="Isochorismatase_domain"/>
</dbReference>
<dbReference type="SUPFAM" id="SSF52499">
    <property type="entry name" value="Isochorismatase-like hydrolases"/>
    <property type="match status" value="1"/>
</dbReference>
<dbReference type="InterPro" id="IPR036380">
    <property type="entry name" value="Isochorismatase-like_sf"/>
</dbReference>
<dbReference type="EC" id="3.3.2.1" evidence="2"/>
<dbReference type="PANTHER" id="PTHR14119:SF3">
    <property type="entry name" value="ISOCHORISMATASE DOMAIN-CONTAINING PROTEIN 2"/>
    <property type="match status" value="1"/>
</dbReference>
<dbReference type="OrthoDB" id="9789777at2"/>
<sequence length="192" mass="21070">MPHVASVHRLDSNRSGLLVVDLQERLVPVIPSGDQVVRQTQRLLKAADMLQVPSAATVQYPKGLGNLVAPLDQWFSHDKNSPEEKLEFSSAVCRQSLDAWTQAGRDQIVVTGIETHVCILQTVLDLMAEGCFAYVVAEAVAARHGRDHETAMDRMRDAGATIITAESVMFEWLGTADHPQFKEISKLVKAGV</sequence>
<organism evidence="2 3">
    <name type="scientific">Rubripirellula obstinata</name>
    <dbReference type="NCBI Taxonomy" id="406547"/>
    <lineage>
        <taxon>Bacteria</taxon>
        <taxon>Pseudomonadati</taxon>
        <taxon>Planctomycetota</taxon>
        <taxon>Planctomycetia</taxon>
        <taxon>Pirellulales</taxon>
        <taxon>Pirellulaceae</taxon>
        <taxon>Rubripirellula</taxon>
    </lineage>
</organism>
<comment type="caution">
    <text evidence="2">The sequence shown here is derived from an EMBL/GenBank/DDBJ whole genome shotgun (WGS) entry which is preliminary data.</text>
</comment>
<keyword evidence="3" id="KW-1185">Reference proteome</keyword>
<dbReference type="RefSeq" id="WP_068266270.1">
    <property type="nucleotide sequence ID" value="NZ_LWSK01000115.1"/>
</dbReference>
<dbReference type="PANTHER" id="PTHR14119">
    <property type="entry name" value="HYDROLASE"/>
    <property type="match status" value="1"/>
</dbReference>
<gene>
    <name evidence="2" type="primary">vibB</name>
    <name evidence="2" type="ORF">LF1_50580</name>
</gene>
<dbReference type="AlphaFoldDB" id="A0A5B1CSV2"/>
<dbReference type="GO" id="GO:0008908">
    <property type="term" value="F:isochorismatase activity"/>
    <property type="evidence" value="ECO:0007669"/>
    <property type="project" value="UniProtKB-EC"/>
</dbReference>
<accession>A0A5B1CSV2</accession>
<evidence type="ECO:0000259" key="1">
    <source>
        <dbReference type="Pfam" id="PF00857"/>
    </source>
</evidence>
<dbReference type="EMBL" id="VRLW01000001">
    <property type="protein sequence ID" value="KAA1262493.1"/>
    <property type="molecule type" value="Genomic_DNA"/>
</dbReference>
<dbReference type="Pfam" id="PF00857">
    <property type="entry name" value="Isochorismatase"/>
    <property type="match status" value="1"/>
</dbReference>
<keyword evidence="2" id="KW-0378">Hydrolase</keyword>